<sequence length="42" mass="4694">MVTNHPDTIDNPKTDQTVTSPRSQAKIHTQTWVLMSSRSLNG</sequence>
<reference evidence="3 5" key="2">
    <citation type="submission" date="2018-12" db="EMBL/GenBank/DDBJ databases">
        <title>Persistence of Moraxella catarrhalis in Chronic Obstructive Pulmonary Disease and Regulation of the Hag/MID Adhesin.</title>
        <authorList>
            <person name="Murphy T."/>
            <person name="Zhao X."/>
            <person name="Vyas G."/>
            <person name="Aluvathingal J."/>
            <person name="Nadendla S."/>
            <person name="Tallon L."/>
            <person name="Tettelin H."/>
        </authorList>
    </citation>
    <scope>NUCLEOTIDE SEQUENCE [LARGE SCALE GENOMIC DNA]</scope>
    <source>
        <strain evidence="3 5">173P27B1</strain>
    </source>
</reference>
<evidence type="ECO:0000313" key="2">
    <source>
        <dbReference type="EMBL" id="OAV22546.1"/>
    </source>
</evidence>
<dbReference type="EMBL" id="LXHQ01000052">
    <property type="protein sequence ID" value="OAV22546.1"/>
    <property type="molecule type" value="Genomic_DNA"/>
</dbReference>
<name>A0AB36DLW8_MORCA</name>
<dbReference type="AlphaFoldDB" id="A0AB36DLW8"/>
<evidence type="ECO:0000313" key="4">
    <source>
        <dbReference type="Proteomes" id="UP000078295"/>
    </source>
</evidence>
<accession>A0AB36DLW8</accession>
<gene>
    <name evidence="2" type="ORF">AO370_1997</name>
    <name evidence="3" type="ORF">EJK54_1497</name>
</gene>
<dbReference type="Proteomes" id="UP000268436">
    <property type="component" value="Unassembled WGS sequence"/>
</dbReference>
<evidence type="ECO:0000313" key="3">
    <source>
        <dbReference type="EMBL" id="RUO17793.1"/>
    </source>
</evidence>
<feature type="region of interest" description="Disordered" evidence="1">
    <location>
        <begin position="1"/>
        <end position="42"/>
    </location>
</feature>
<reference evidence="2 4" key="1">
    <citation type="journal article" date="2016" name="Genome Biol. Evol.">
        <title>Comparative Genomic Analyses of the Moraxella catarrhalis Serosensitive and Seroresistant Lineages Demonstrate Their Independent Evolution.</title>
        <authorList>
            <person name="Earl J.P."/>
            <person name="de Vries S.P."/>
            <person name="Ahmed A."/>
            <person name="Powell E."/>
            <person name="Schultz M.P."/>
            <person name="Hermans P.W."/>
            <person name="Hill D.J."/>
            <person name="Zhou Z."/>
            <person name="Constantinidou C.I."/>
            <person name="Hu F.Z."/>
            <person name="Bootsma H.J."/>
            <person name="Ehrlich G.D."/>
        </authorList>
    </citation>
    <scope>NUCLEOTIDE SEQUENCE [LARGE SCALE GENOMIC DNA]</scope>
    <source>
        <strain evidence="2 4">F23</strain>
    </source>
</reference>
<protein>
    <submittedName>
        <fullName evidence="2">Uncharacterized protein</fullName>
    </submittedName>
</protein>
<feature type="compositionally biased region" description="Polar residues" evidence="1">
    <location>
        <begin position="14"/>
        <end position="42"/>
    </location>
</feature>
<evidence type="ECO:0000256" key="1">
    <source>
        <dbReference type="SAM" id="MobiDB-lite"/>
    </source>
</evidence>
<dbReference type="EMBL" id="RYER01000001">
    <property type="protein sequence ID" value="RUO17793.1"/>
    <property type="molecule type" value="Genomic_DNA"/>
</dbReference>
<dbReference type="Proteomes" id="UP000078295">
    <property type="component" value="Unassembled WGS sequence"/>
</dbReference>
<keyword evidence="5" id="KW-1185">Reference proteome</keyword>
<organism evidence="2 4">
    <name type="scientific">Moraxella catarrhalis</name>
    <name type="common">Branhamella catarrhalis</name>
    <dbReference type="NCBI Taxonomy" id="480"/>
    <lineage>
        <taxon>Bacteria</taxon>
        <taxon>Pseudomonadati</taxon>
        <taxon>Pseudomonadota</taxon>
        <taxon>Gammaproteobacteria</taxon>
        <taxon>Moraxellales</taxon>
        <taxon>Moraxellaceae</taxon>
        <taxon>Moraxella</taxon>
    </lineage>
</organism>
<evidence type="ECO:0000313" key="5">
    <source>
        <dbReference type="Proteomes" id="UP000268436"/>
    </source>
</evidence>
<comment type="caution">
    <text evidence="2">The sequence shown here is derived from an EMBL/GenBank/DDBJ whole genome shotgun (WGS) entry which is preliminary data.</text>
</comment>
<proteinExistence type="predicted"/>